<proteinExistence type="predicted"/>
<gene>
    <name evidence="3" type="ORF">IGDPAKFA_00015</name>
</gene>
<dbReference type="AlphaFoldDB" id="A0A7G9YUH7"/>
<name>A0A7G9YUH7_9EURY</name>
<dbReference type="PANTHER" id="PTHR33408">
    <property type="entry name" value="TRANSPOSASE"/>
    <property type="match status" value="1"/>
</dbReference>
<feature type="domain" description="Transposase InsH N-terminal" evidence="2">
    <location>
        <begin position="18"/>
        <end position="108"/>
    </location>
</feature>
<evidence type="ECO:0000259" key="2">
    <source>
        <dbReference type="Pfam" id="PF05598"/>
    </source>
</evidence>
<sequence>MAIRDDKMGQSWLLPPDISELIPVDHICYLVIAIVNGIDVSEIEEKYRFKPGNSAYPRRMLLRLLVQAAIDGVWSSRKIDKLALENVVYMYLAGNEKPDFRTLCKFRSENKELIKAAFEKTVTFAKALGILTLGHLSTDGTKMKANASNDYTLSKAEIEEIREIIEHGIAIDEEEDKLYGDKRGDELPPELNTQQKIREKLKEIEQASNRKLRSAAKNIIEQHALGDELQKEQIIEKLDKAEEELNTSGQSAVSITDPEARFMKNKKERIELSYNPQITVDHDSRIIVANDVTQDCTDHAQLEPQVNNTMENVGELPEGAKMS</sequence>
<protein>
    <recommendedName>
        <fullName evidence="2">Transposase InsH N-terminal domain-containing protein</fullName>
    </recommendedName>
</protein>
<evidence type="ECO:0000256" key="1">
    <source>
        <dbReference type="SAM" id="Coils"/>
    </source>
</evidence>
<organism evidence="3">
    <name type="scientific">Candidatus Methanophagaceae archaeon ANME-1 ERB6</name>
    <dbReference type="NCBI Taxonomy" id="2759912"/>
    <lineage>
        <taxon>Archaea</taxon>
        <taxon>Methanobacteriati</taxon>
        <taxon>Methanobacteriota</taxon>
        <taxon>Stenosarchaea group</taxon>
        <taxon>Methanomicrobia</taxon>
        <taxon>Candidatus Methanophagales</taxon>
        <taxon>Candidatus Methanophagaceae</taxon>
    </lineage>
</organism>
<keyword evidence="1" id="KW-0175">Coiled coil</keyword>
<evidence type="ECO:0000313" key="3">
    <source>
        <dbReference type="EMBL" id="QNO51661.1"/>
    </source>
</evidence>
<feature type="coiled-coil region" evidence="1">
    <location>
        <begin position="190"/>
        <end position="251"/>
    </location>
</feature>
<accession>A0A7G9YUH7</accession>
<dbReference type="EMBL" id="MT631475">
    <property type="protein sequence ID" value="QNO51661.1"/>
    <property type="molecule type" value="Genomic_DNA"/>
</dbReference>
<dbReference type="InterPro" id="IPR008490">
    <property type="entry name" value="Transposase_InsH_N"/>
</dbReference>
<dbReference type="PANTHER" id="PTHR33408:SF2">
    <property type="entry name" value="TRANSPOSASE DDE DOMAIN-CONTAINING PROTEIN"/>
    <property type="match status" value="1"/>
</dbReference>
<reference evidence="3" key="1">
    <citation type="submission" date="2020-06" db="EMBL/GenBank/DDBJ databases">
        <title>Unique genomic features of the anaerobic methanotrophic archaea.</title>
        <authorList>
            <person name="Chadwick G.L."/>
            <person name="Skennerton C.T."/>
            <person name="Laso-Perez R."/>
            <person name="Leu A.O."/>
            <person name="Speth D.R."/>
            <person name="Yu H."/>
            <person name="Morgan-Lang C."/>
            <person name="Hatzenpichler R."/>
            <person name="Goudeau D."/>
            <person name="Malmstrom R."/>
            <person name="Brazelton W.J."/>
            <person name="Woyke T."/>
            <person name="Hallam S.J."/>
            <person name="Tyson G.W."/>
            <person name="Wegener G."/>
            <person name="Boetius A."/>
            <person name="Orphan V."/>
        </authorList>
    </citation>
    <scope>NUCLEOTIDE SEQUENCE</scope>
</reference>
<dbReference type="Pfam" id="PF05598">
    <property type="entry name" value="DUF772"/>
    <property type="match status" value="1"/>
</dbReference>